<proteinExistence type="predicted"/>
<protein>
    <submittedName>
        <fullName evidence="1">HERC1 protein</fullName>
    </submittedName>
</protein>
<comment type="caution">
    <text evidence="1">The sequence shown here is derived from an EMBL/GenBank/DDBJ whole genome shotgun (WGS) entry which is preliminary data.</text>
</comment>
<dbReference type="Proteomes" id="UP000604046">
    <property type="component" value="Unassembled WGS sequence"/>
</dbReference>
<name>A0A812NFY3_9DINO</name>
<keyword evidence="2" id="KW-1185">Reference proteome</keyword>
<dbReference type="InterPro" id="IPR011009">
    <property type="entry name" value="Kinase-like_dom_sf"/>
</dbReference>
<evidence type="ECO:0000313" key="1">
    <source>
        <dbReference type="EMBL" id="CAE7305013.1"/>
    </source>
</evidence>
<gene>
    <name evidence="1" type="primary">HERC1</name>
    <name evidence="1" type="ORF">SNAT2548_LOCUS16035</name>
</gene>
<dbReference type="SUPFAM" id="SSF56112">
    <property type="entry name" value="Protein kinase-like (PK-like)"/>
    <property type="match status" value="1"/>
</dbReference>
<dbReference type="AlphaFoldDB" id="A0A812NFY3"/>
<evidence type="ECO:0000313" key="2">
    <source>
        <dbReference type="Proteomes" id="UP000604046"/>
    </source>
</evidence>
<dbReference type="OrthoDB" id="413068at2759"/>
<reference evidence="1" key="1">
    <citation type="submission" date="2021-02" db="EMBL/GenBank/DDBJ databases">
        <authorList>
            <person name="Dougan E. K."/>
            <person name="Rhodes N."/>
            <person name="Thang M."/>
            <person name="Chan C."/>
        </authorList>
    </citation>
    <scope>NUCLEOTIDE SEQUENCE</scope>
</reference>
<organism evidence="1 2">
    <name type="scientific">Symbiodinium natans</name>
    <dbReference type="NCBI Taxonomy" id="878477"/>
    <lineage>
        <taxon>Eukaryota</taxon>
        <taxon>Sar</taxon>
        <taxon>Alveolata</taxon>
        <taxon>Dinophyceae</taxon>
        <taxon>Suessiales</taxon>
        <taxon>Symbiodiniaceae</taxon>
        <taxon>Symbiodinium</taxon>
    </lineage>
</organism>
<sequence>MGEGEEELRSAAYGADGGRSYRREELVAALEIHFQHVAPLYKGSYYLCVGPRWTDWQVIRISDLSVPQFKLRDGESGKDFQLVVAQSGFLWGGAAFSKQVQVAEGLVRKITPMLFGLKQAMFLHLFAPDFACVPKLIGHQSGRRPLWSLVAMERLDGLDLLAHMKQMREQREVFDLLVAAVELLCCLLRHGVRHNDLWASNIMVLPADGPLVSADNLKSRVRLVAIDFEAAELTQDGLYDFVDEALSLGGSGSPLSRARDFLRDSGVHAVELPPLAPTFHVAEGFAGDAALEKVTDRGMLGSVLKHHFFDSPDTEHLSRLAEPYRHIIEALMQEGPQCEVNDETSCVSGETLVQHVGWRLQDIRRMLLVMA</sequence>
<dbReference type="EMBL" id="CAJNDS010002071">
    <property type="protein sequence ID" value="CAE7305013.1"/>
    <property type="molecule type" value="Genomic_DNA"/>
</dbReference>
<accession>A0A812NFY3</accession>